<dbReference type="AlphaFoldDB" id="A0A0W7WW68"/>
<evidence type="ECO:0000313" key="2">
    <source>
        <dbReference type="Proteomes" id="UP000054804"/>
    </source>
</evidence>
<accession>A0A0W7WW68</accession>
<dbReference type="STRING" id="1765722.AT728_35685"/>
<dbReference type="Proteomes" id="UP000054804">
    <property type="component" value="Unassembled WGS sequence"/>
</dbReference>
<sequence>MTLVRLPVDAIRKTIAAVFQPGVAMPPVETLAAQVAALVAGMQALLPAVSAAHPAHQHAQALLRPALRDAPRSHYELWQHTLILARCAQALLDLTRESRTP</sequence>
<dbReference type="EMBL" id="LOCL01000052">
    <property type="protein sequence ID" value="KUF14829.1"/>
    <property type="molecule type" value="Genomic_DNA"/>
</dbReference>
<gene>
    <name evidence="1" type="ORF">AT728_35685</name>
</gene>
<proteinExistence type="predicted"/>
<protein>
    <submittedName>
        <fullName evidence="1">Uncharacterized protein</fullName>
    </submittedName>
</protein>
<organism evidence="1 2">
    <name type="scientific">Streptomyces silvensis</name>
    <dbReference type="NCBI Taxonomy" id="1765722"/>
    <lineage>
        <taxon>Bacteria</taxon>
        <taxon>Bacillati</taxon>
        <taxon>Actinomycetota</taxon>
        <taxon>Actinomycetes</taxon>
        <taxon>Kitasatosporales</taxon>
        <taxon>Streptomycetaceae</taxon>
        <taxon>Streptomyces</taxon>
    </lineage>
</organism>
<keyword evidence="2" id="KW-1185">Reference proteome</keyword>
<name>A0A0W7WW68_9ACTN</name>
<reference evidence="1 2" key="1">
    <citation type="submission" date="2015-12" db="EMBL/GenBank/DDBJ databases">
        <title>Draft genome sequence of Streptomyces silvensis ATCC 53525, a producer of novel hormone antagonists.</title>
        <authorList>
            <person name="Johnston C.W."/>
            <person name="Li Y."/>
            <person name="Magarvey N.A."/>
        </authorList>
    </citation>
    <scope>NUCLEOTIDE SEQUENCE [LARGE SCALE GENOMIC DNA]</scope>
    <source>
        <strain evidence="1 2">ATCC 53525</strain>
    </source>
</reference>
<dbReference type="RefSeq" id="WP_058851062.1">
    <property type="nucleotide sequence ID" value="NZ_LOCL01000052.1"/>
</dbReference>
<evidence type="ECO:0000313" key="1">
    <source>
        <dbReference type="EMBL" id="KUF14829.1"/>
    </source>
</evidence>
<comment type="caution">
    <text evidence="1">The sequence shown here is derived from an EMBL/GenBank/DDBJ whole genome shotgun (WGS) entry which is preliminary data.</text>
</comment>